<evidence type="ECO:0000256" key="5">
    <source>
        <dbReference type="SAM" id="Phobius"/>
    </source>
</evidence>
<evidence type="ECO:0000313" key="8">
    <source>
        <dbReference type="Proteomes" id="UP001152320"/>
    </source>
</evidence>
<dbReference type="EMBL" id="JAIZAY010000001">
    <property type="protein sequence ID" value="KAJ8048129.1"/>
    <property type="molecule type" value="Genomic_DNA"/>
</dbReference>
<dbReference type="Gene3D" id="4.10.410.10">
    <property type="entry name" value="Pancreatic trypsin inhibitor Kunitz domain"/>
    <property type="match status" value="4"/>
</dbReference>
<reference evidence="7" key="1">
    <citation type="submission" date="2021-10" db="EMBL/GenBank/DDBJ databases">
        <title>Tropical sea cucumber genome reveals ecological adaptation and Cuvierian tubules defense mechanism.</title>
        <authorList>
            <person name="Chen T."/>
        </authorList>
    </citation>
    <scope>NUCLEOTIDE SEQUENCE</scope>
    <source>
        <strain evidence="7">Nanhai2018</strain>
        <tissue evidence="7">Muscle</tissue>
    </source>
</reference>
<keyword evidence="5" id="KW-1133">Transmembrane helix</keyword>
<dbReference type="PRINTS" id="PR00759">
    <property type="entry name" value="BASICPTASE"/>
</dbReference>
<organism evidence="7 8">
    <name type="scientific">Holothuria leucospilota</name>
    <name type="common">Black long sea cucumber</name>
    <name type="synonym">Mertensiothuria leucospilota</name>
    <dbReference type="NCBI Taxonomy" id="206669"/>
    <lineage>
        <taxon>Eukaryota</taxon>
        <taxon>Metazoa</taxon>
        <taxon>Echinodermata</taxon>
        <taxon>Eleutherozoa</taxon>
        <taxon>Echinozoa</taxon>
        <taxon>Holothuroidea</taxon>
        <taxon>Aspidochirotacea</taxon>
        <taxon>Aspidochirotida</taxon>
        <taxon>Holothuriidae</taxon>
        <taxon>Holothuria</taxon>
    </lineage>
</organism>
<accession>A0A9Q1CP89</accession>
<name>A0A9Q1CP89_HOLLE</name>
<evidence type="ECO:0000259" key="6">
    <source>
        <dbReference type="PROSITE" id="PS50279"/>
    </source>
</evidence>
<dbReference type="GO" id="GO:0050431">
    <property type="term" value="F:transforming growth factor beta binding"/>
    <property type="evidence" value="ECO:0007669"/>
    <property type="project" value="TreeGrafter"/>
</dbReference>
<dbReference type="PROSITE" id="PS00280">
    <property type="entry name" value="BPTI_KUNITZ_1"/>
    <property type="match status" value="3"/>
</dbReference>
<evidence type="ECO:0000256" key="4">
    <source>
        <dbReference type="ARBA" id="ARBA00023157"/>
    </source>
</evidence>
<dbReference type="InterPro" id="IPR002223">
    <property type="entry name" value="Kunitz_BPTI"/>
</dbReference>
<dbReference type="GO" id="GO:0007179">
    <property type="term" value="P:transforming growth factor beta receptor signaling pathway"/>
    <property type="evidence" value="ECO:0007669"/>
    <property type="project" value="TreeGrafter"/>
</dbReference>
<comment type="subcellular location">
    <subcellularLocation>
        <location evidence="1">Secreted</location>
    </subcellularLocation>
</comment>
<keyword evidence="3" id="KW-0732">Signal</keyword>
<dbReference type="PANTHER" id="PTHR45938:SF11">
    <property type="entry name" value="WAP, KAZAL, IMMUNOGLOBULIN, KUNITZ AND NTR DOMAIN-CONTAINING PROTEIN 2-LIKE"/>
    <property type="match status" value="1"/>
</dbReference>
<dbReference type="PANTHER" id="PTHR45938">
    <property type="entry name" value="ACP24A4-RELATED"/>
    <property type="match status" value="1"/>
</dbReference>
<evidence type="ECO:0000256" key="2">
    <source>
        <dbReference type="ARBA" id="ARBA00022525"/>
    </source>
</evidence>
<dbReference type="OrthoDB" id="5950222at2759"/>
<feature type="domain" description="BPTI/Kunitz inhibitor" evidence="6">
    <location>
        <begin position="155"/>
        <end position="203"/>
    </location>
</feature>
<keyword evidence="5" id="KW-0812">Transmembrane</keyword>
<protein>
    <submittedName>
        <fullName evidence="7">Papilin</fullName>
    </submittedName>
</protein>
<dbReference type="InterPro" id="IPR036880">
    <property type="entry name" value="Kunitz_BPTI_sf"/>
</dbReference>
<dbReference type="Proteomes" id="UP001152320">
    <property type="component" value="Chromosome 1"/>
</dbReference>
<dbReference type="AlphaFoldDB" id="A0A9Q1CP89"/>
<feature type="domain" description="BPTI/Kunitz inhibitor" evidence="6">
    <location>
        <begin position="99"/>
        <end position="147"/>
    </location>
</feature>
<evidence type="ECO:0000256" key="1">
    <source>
        <dbReference type="ARBA" id="ARBA00004613"/>
    </source>
</evidence>
<dbReference type="GO" id="GO:0048019">
    <property type="term" value="F:receptor antagonist activity"/>
    <property type="evidence" value="ECO:0007669"/>
    <property type="project" value="TreeGrafter"/>
</dbReference>
<feature type="domain" description="BPTI/Kunitz inhibitor" evidence="6">
    <location>
        <begin position="209"/>
        <end position="257"/>
    </location>
</feature>
<dbReference type="GO" id="GO:0005615">
    <property type="term" value="C:extracellular space"/>
    <property type="evidence" value="ECO:0007669"/>
    <property type="project" value="TreeGrafter"/>
</dbReference>
<keyword evidence="2" id="KW-0964">Secreted</keyword>
<feature type="domain" description="BPTI/Kunitz inhibitor" evidence="6">
    <location>
        <begin position="43"/>
        <end position="91"/>
    </location>
</feature>
<evidence type="ECO:0000313" key="7">
    <source>
        <dbReference type="EMBL" id="KAJ8048129.1"/>
    </source>
</evidence>
<dbReference type="GO" id="GO:0004867">
    <property type="term" value="F:serine-type endopeptidase inhibitor activity"/>
    <property type="evidence" value="ECO:0007669"/>
    <property type="project" value="InterPro"/>
</dbReference>
<proteinExistence type="predicted"/>
<evidence type="ECO:0000256" key="3">
    <source>
        <dbReference type="ARBA" id="ARBA00022729"/>
    </source>
</evidence>
<dbReference type="InterPro" id="IPR020901">
    <property type="entry name" value="Prtase_inh_Kunz-CS"/>
</dbReference>
<keyword evidence="8" id="KW-1185">Reference proteome</keyword>
<dbReference type="PROSITE" id="PS50279">
    <property type="entry name" value="BPTI_KUNITZ_2"/>
    <property type="match status" value="4"/>
</dbReference>
<sequence length="267" mass="29188">MSGTQESLIMLLKVWSLNFLVFAVLQVTFCNHSEARFSIILDCQKPLETGMCRGYFRKWGFKDGKCQQFVYGGCGGNGNNFNTEDECNDACVSAPVSVCELPLETGPCRAARTRFGYKGGKCVKFTYGGCRGNENNFATEAECRSTCVSAPVSVCELPLETGPCRAARTRFGYKDGKCVKFTYGGCRGNENNFATEAECISACGSVSVCDQPLKTGPCRAIMPRFGYKNGQCVKFIYGGCRGNENNFKTRKQCQKVCGGAIYTKNGK</sequence>
<dbReference type="SMART" id="SM00131">
    <property type="entry name" value="KU"/>
    <property type="match status" value="4"/>
</dbReference>
<dbReference type="FunFam" id="4.10.410.10:FF:000005">
    <property type="entry name" value="Pancreatic trypsin inhibitor"/>
    <property type="match status" value="1"/>
</dbReference>
<keyword evidence="5" id="KW-0472">Membrane</keyword>
<dbReference type="CDD" id="cd00109">
    <property type="entry name" value="Kunitz-type"/>
    <property type="match status" value="3"/>
</dbReference>
<feature type="transmembrane region" description="Helical" evidence="5">
    <location>
        <begin position="7"/>
        <end position="29"/>
    </location>
</feature>
<dbReference type="Pfam" id="PF00014">
    <property type="entry name" value="Kunitz_BPTI"/>
    <property type="match status" value="4"/>
</dbReference>
<keyword evidence="4" id="KW-1015">Disulfide bond</keyword>
<dbReference type="SUPFAM" id="SSF57362">
    <property type="entry name" value="BPTI-like"/>
    <property type="match status" value="4"/>
</dbReference>
<gene>
    <name evidence="7" type="ORF">HOLleu_00307</name>
</gene>
<comment type="caution">
    <text evidence="7">The sequence shown here is derived from an EMBL/GenBank/DDBJ whole genome shotgun (WGS) entry which is preliminary data.</text>
</comment>